<reference evidence="10 11" key="1">
    <citation type="submission" date="2017-03" db="EMBL/GenBank/DDBJ databases">
        <title>Paenibacillus larvae genome sequencing.</title>
        <authorList>
            <person name="Dingman D.W."/>
        </authorList>
    </citation>
    <scope>NUCLEOTIDE SEQUENCE [LARGE SCALE GENOMIC DNA]</scope>
    <source>
        <strain evidence="10 11">SAG 10367</strain>
    </source>
</reference>
<evidence type="ECO:0000313" key="10">
    <source>
        <dbReference type="EMBL" id="ARF69404.1"/>
    </source>
</evidence>
<dbReference type="PIRSF" id="PIRSF000232">
    <property type="entry name" value="YdjA"/>
    <property type="match status" value="1"/>
</dbReference>
<dbReference type="RefSeq" id="WP_083041073.1">
    <property type="nucleotide sequence ID" value="NZ_CP020557.1"/>
</dbReference>
<comment type="similarity">
    <text evidence="1 7">Belongs to the nitroreductase family.</text>
</comment>
<dbReference type="InterPro" id="IPR000415">
    <property type="entry name" value="Nitroreductase-like"/>
</dbReference>
<keyword evidence="3 7" id="KW-0288">FMN</keyword>
<evidence type="ECO:0000256" key="2">
    <source>
        <dbReference type="ARBA" id="ARBA00022630"/>
    </source>
</evidence>
<dbReference type="InterPro" id="IPR029479">
    <property type="entry name" value="Nitroreductase"/>
</dbReference>
<feature type="domain" description="Nitroreductase" evidence="9">
    <location>
        <begin position="7"/>
        <end position="168"/>
    </location>
</feature>
<feature type="binding site" description="in other chain" evidence="8">
    <location>
        <begin position="10"/>
        <end position="12"/>
    </location>
    <ligand>
        <name>FMN</name>
        <dbReference type="ChEBI" id="CHEBI:58210"/>
        <note>ligand shared between dimeric partners</note>
    </ligand>
</feature>
<evidence type="ECO:0000313" key="11">
    <source>
        <dbReference type="Proteomes" id="UP000192727"/>
    </source>
</evidence>
<gene>
    <name evidence="10" type="ORF">B7C51_18680</name>
</gene>
<dbReference type="EMBL" id="CP020557">
    <property type="protein sequence ID" value="ARF69404.1"/>
    <property type="molecule type" value="Genomic_DNA"/>
</dbReference>
<evidence type="ECO:0000256" key="6">
    <source>
        <dbReference type="ARBA" id="ARBA00023027"/>
    </source>
</evidence>
<dbReference type="PANTHER" id="PTHR43821:SF1">
    <property type="entry name" value="NAD(P)H NITROREDUCTASE YDJA-RELATED"/>
    <property type="match status" value="1"/>
</dbReference>
<dbReference type="Gene3D" id="3.40.109.10">
    <property type="entry name" value="NADH Oxidase"/>
    <property type="match status" value="1"/>
</dbReference>
<evidence type="ECO:0000256" key="1">
    <source>
        <dbReference type="ARBA" id="ARBA00007118"/>
    </source>
</evidence>
<evidence type="ECO:0000256" key="7">
    <source>
        <dbReference type="PIRNR" id="PIRNR000232"/>
    </source>
</evidence>
<evidence type="ECO:0000259" key="9">
    <source>
        <dbReference type="Pfam" id="PF00881"/>
    </source>
</evidence>
<organism evidence="10 11">
    <name type="scientific">Paenibacillus larvae subsp. pulvifaciens</name>
    <dbReference type="NCBI Taxonomy" id="1477"/>
    <lineage>
        <taxon>Bacteria</taxon>
        <taxon>Bacillati</taxon>
        <taxon>Bacillota</taxon>
        <taxon>Bacilli</taxon>
        <taxon>Bacillales</taxon>
        <taxon>Paenibacillaceae</taxon>
        <taxon>Paenibacillus</taxon>
    </lineage>
</organism>
<feature type="binding site" evidence="8">
    <location>
        <position position="39"/>
    </location>
    <ligand>
        <name>FMN</name>
        <dbReference type="ChEBI" id="CHEBI:58210"/>
        <note>ligand shared between dimeric partners</note>
    </ligand>
</feature>
<protein>
    <recommendedName>
        <fullName evidence="7">Putative NAD(P)H nitroreductase</fullName>
        <ecNumber evidence="7">1.-.-.-</ecNumber>
    </recommendedName>
</protein>
<dbReference type="PANTHER" id="PTHR43821">
    <property type="entry name" value="NAD(P)H NITROREDUCTASE YDJA-RELATED"/>
    <property type="match status" value="1"/>
</dbReference>
<evidence type="ECO:0000256" key="5">
    <source>
        <dbReference type="ARBA" id="ARBA00023002"/>
    </source>
</evidence>
<keyword evidence="6 7" id="KW-0520">NAD</keyword>
<dbReference type="SUPFAM" id="SSF55469">
    <property type="entry name" value="FMN-dependent nitroreductase-like"/>
    <property type="match status" value="1"/>
</dbReference>
<proteinExistence type="inferred from homology"/>
<sequence length="192" mass="22003">MDIFEAIRDRRTIGRVKPDIISDEVVGQLLEAATWAPNHYRTEPWKFIIMKEKGKQAFHDIAVQISLDKLENPTEEEREQLLKKHKKHVDIPLLLVVACVPSDNPRAILEEEIAASHAAVQNLLLAAHALGLGAVWRANPSLVNHPKVKELFKLREIDQVVGLIYLGYREANPERVKRTPYEEKTLWLDQKV</sequence>
<keyword evidence="5 7" id="KW-0560">Oxidoreductase</keyword>
<dbReference type="AlphaFoldDB" id="A0A1V0UW28"/>
<keyword evidence="4 7" id="KW-0521">NADP</keyword>
<keyword evidence="2 7" id="KW-0285">Flavoprotein</keyword>
<evidence type="ECO:0000256" key="3">
    <source>
        <dbReference type="ARBA" id="ARBA00022643"/>
    </source>
</evidence>
<evidence type="ECO:0000256" key="4">
    <source>
        <dbReference type="ARBA" id="ARBA00022857"/>
    </source>
</evidence>
<name>A0A1V0UW28_9BACL</name>
<dbReference type="InterPro" id="IPR052530">
    <property type="entry name" value="NAD(P)H_nitroreductase"/>
</dbReference>
<dbReference type="EC" id="1.-.-.-" evidence="7"/>
<evidence type="ECO:0000256" key="8">
    <source>
        <dbReference type="PIRSR" id="PIRSR000232-1"/>
    </source>
</evidence>
<comment type="cofactor">
    <cofactor evidence="8">
        <name>FMN</name>
        <dbReference type="ChEBI" id="CHEBI:58210"/>
    </cofactor>
    <text evidence="8">Binds 1 FMN per subunit.</text>
</comment>
<dbReference type="Proteomes" id="UP000192727">
    <property type="component" value="Chromosome"/>
</dbReference>
<dbReference type="InterPro" id="IPR026021">
    <property type="entry name" value="YdjA-like"/>
</dbReference>
<dbReference type="GO" id="GO:0016491">
    <property type="term" value="F:oxidoreductase activity"/>
    <property type="evidence" value="ECO:0007669"/>
    <property type="project" value="UniProtKB-UniRule"/>
</dbReference>
<dbReference type="Pfam" id="PF00881">
    <property type="entry name" value="Nitroreductase"/>
    <property type="match status" value="1"/>
</dbReference>
<accession>A0A1V0UW28</accession>